<proteinExistence type="predicted"/>
<reference evidence="3 4" key="1">
    <citation type="submission" date="2016-05" db="EMBL/GenBank/DDBJ databases">
        <title>Undiscovered low abundance phages are ubiquitous in bacterial genomes.</title>
        <authorList>
            <person name="Dong Z."/>
            <person name="Liu H."/>
            <person name="Zheng J."/>
            <person name="Peng D."/>
        </authorList>
    </citation>
    <scope>NUCLEOTIDE SEQUENCE [LARGE SCALE GENOMIC DNA]</scope>
</reference>
<accession>A0A1B1P7I2</accession>
<protein>
    <submittedName>
        <fullName evidence="3">Terminase small subunit</fullName>
    </submittedName>
</protein>
<dbReference type="Gene3D" id="6.10.140.2160">
    <property type="match status" value="1"/>
</dbReference>
<dbReference type="InterPro" id="IPR052404">
    <property type="entry name" value="SPP1-like_terminase"/>
</dbReference>
<evidence type="ECO:0000256" key="1">
    <source>
        <dbReference type="ARBA" id="ARBA00022612"/>
    </source>
</evidence>
<dbReference type="EMBL" id="KX190834">
    <property type="protein sequence ID" value="ANT40074.1"/>
    <property type="molecule type" value="Genomic_DNA"/>
</dbReference>
<evidence type="ECO:0000313" key="3">
    <source>
        <dbReference type="EMBL" id="ANT40074.1"/>
    </source>
</evidence>
<sequence length="159" mass="17668">MNHGLNERQKRFADYFIETGNATEAYRRAGYDCKSDSIVSAGSSRLLKNVNVSAYIDSRMSDVDSKRIADGNEVLEFLTSVMRGEATGKTLRGVGMGEQVISTIEPSIGERINAGIQLGKRHRLWIERQENETTANVTINGSIGDTCPDCNKHYRECEC</sequence>
<organism evidence="3 4">
    <name type="scientific">Bacillus phage BMBtpLA3</name>
    <dbReference type="NCBI Taxonomy" id="1868824"/>
    <lineage>
        <taxon>Viruses</taxon>
        <taxon>Duplodnaviria</taxon>
        <taxon>Heunggongvirae</taxon>
        <taxon>Uroviricota</taxon>
        <taxon>Caudoviricetes</taxon>
        <taxon>Lwoffvirus</taxon>
        <taxon>Lwoffvirus TP21</taxon>
    </lineage>
</organism>
<dbReference type="Pfam" id="PF03592">
    <property type="entry name" value="Terminase_2"/>
    <property type="match status" value="1"/>
</dbReference>
<keyword evidence="1" id="KW-1188">Viral release from host cell</keyword>
<gene>
    <name evidence="3" type="ORF">BMBtpLA3_39</name>
</gene>
<dbReference type="PANTHER" id="PTHR41328:SF2">
    <property type="entry name" value="TERMINASE SMALL SUBUNIT"/>
    <property type="match status" value="1"/>
</dbReference>
<dbReference type="InterPro" id="IPR038713">
    <property type="entry name" value="Terminase_Gp1_N_sf"/>
</dbReference>
<keyword evidence="2" id="KW-0231">Viral genome packaging</keyword>
<evidence type="ECO:0000313" key="4">
    <source>
        <dbReference type="Proteomes" id="UP000226338"/>
    </source>
</evidence>
<dbReference type="Gene3D" id="1.10.10.1400">
    <property type="entry name" value="Terminase, small subunit, N-terminal DNA-binding domain, HTH motif"/>
    <property type="match status" value="1"/>
</dbReference>
<dbReference type="PANTHER" id="PTHR41328">
    <property type="entry name" value="TERMINASE SMALL SUBUNIT-RELATED"/>
    <property type="match status" value="1"/>
</dbReference>
<dbReference type="GO" id="GO:0051276">
    <property type="term" value="P:chromosome organization"/>
    <property type="evidence" value="ECO:0007669"/>
    <property type="project" value="InterPro"/>
</dbReference>
<name>A0A1B1P7I2_9CAUD</name>
<dbReference type="Proteomes" id="UP000226338">
    <property type="component" value="Segment"/>
</dbReference>
<dbReference type="InterPro" id="IPR005335">
    <property type="entry name" value="Terminase_ssu"/>
</dbReference>
<evidence type="ECO:0000256" key="2">
    <source>
        <dbReference type="ARBA" id="ARBA00023219"/>
    </source>
</evidence>